<feature type="modified residue" description="4-aspartylphosphate" evidence="6">
    <location>
        <position position="495"/>
    </location>
</feature>
<dbReference type="InterPro" id="IPR011006">
    <property type="entry name" value="CheY-like_superfamily"/>
</dbReference>
<reference evidence="10 11" key="1">
    <citation type="submission" date="2024-02" db="EMBL/GenBank/DDBJ databases">
        <title>Genome sequence of Aquincola sp. MAHUQ-54.</title>
        <authorList>
            <person name="Huq M.A."/>
        </authorList>
    </citation>
    <scope>NUCLEOTIDE SEQUENCE [LARGE SCALE GENOMIC DNA]</scope>
    <source>
        <strain evidence="10 11">MAHUQ-54</strain>
    </source>
</reference>
<sequence length="582" mass="62962">MLFAHTALGTLVATGFAMVLAAHVQGRVDPAALLLWVGLKLGVALPRVVQAQLYRARGRPGTPGWQRWTVGLLALDGACWGLGGAWLMQSSDQELVAVIAASLCSVAAVATFGLQVRQQATLAYVVPMILPTALSLMARGDQLGWTGGVGLLLFLLLLLSTARRSELRLAEVFRLRFLTARIAEERAEALAMAQRESQVKTRFLATMSHELRTPLHGILGLARLMAAEQPDSPLRHRLGLIEHSGEHLLQIINDLLDLSRIEAGRVELKPAPFYLLAELEELVDIYLVRCQEHGIGFRAQVDIEPECQVIGDATRLRQVLHNLLGNAVKFTERGEVRLEVRWVDVGLAITVADTGPGIDEADLPHIFDAFTQVRRPGTVPGAGVGLGLNIAREITQAMQGRLRCDSTPGRGTTFELLLPLAPLPAAPHDRAAEPPPEAGGLPQHVLLAEDNDVNALLAEAMLERLRCAVTHVRDGQAAVDAAAAPGGRPDLVLMDCQMPVLDGLEATRRIRDAERRAGWPRLPVVALTANSAQEDRQRCAAAGMDAFLSKPFTEEELKAVMAAVSGGRRPPEGCFQHWTSRG</sequence>
<gene>
    <name evidence="10" type="ORF">V4F39_08725</name>
</gene>
<dbReference type="Gene3D" id="3.30.565.10">
    <property type="entry name" value="Histidine kinase-like ATPase, C-terminal domain"/>
    <property type="match status" value="1"/>
</dbReference>
<dbReference type="InterPro" id="IPR003594">
    <property type="entry name" value="HATPase_dom"/>
</dbReference>
<keyword evidence="10" id="KW-0547">Nucleotide-binding</keyword>
<dbReference type="SMART" id="SM00388">
    <property type="entry name" value="HisKA"/>
    <property type="match status" value="1"/>
</dbReference>
<dbReference type="Proteomes" id="UP001336250">
    <property type="component" value="Unassembled WGS sequence"/>
</dbReference>
<dbReference type="InterPro" id="IPR001789">
    <property type="entry name" value="Sig_transdc_resp-reg_receiver"/>
</dbReference>
<evidence type="ECO:0000256" key="1">
    <source>
        <dbReference type="ARBA" id="ARBA00000085"/>
    </source>
</evidence>
<keyword evidence="7" id="KW-1133">Transmembrane helix</keyword>
<comment type="catalytic activity">
    <reaction evidence="1">
        <text>ATP + protein L-histidine = ADP + protein N-phospho-L-histidine.</text>
        <dbReference type="EC" id="2.7.13.3"/>
    </reaction>
</comment>
<dbReference type="SUPFAM" id="SSF47384">
    <property type="entry name" value="Homodimeric domain of signal transducing histidine kinase"/>
    <property type="match status" value="1"/>
</dbReference>
<evidence type="ECO:0000313" key="11">
    <source>
        <dbReference type="Proteomes" id="UP001336250"/>
    </source>
</evidence>
<evidence type="ECO:0000256" key="6">
    <source>
        <dbReference type="PROSITE-ProRule" id="PRU00169"/>
    </source>
</evidence>
<feature type="transmembrane region" description="Helical" evidence="7">
    <location>
        <begin position="121"/>
        <end position="138"/>
    </location>
</feature>
<evidence type="ECO:0000313" key="10">
    <source>
        <dbReference type="EMBL" id="MEF7613991.1"/>
    </source>
</evidence>
<keyword evidence="4" id="KW-0808">Transferase</keyword>
<dbReference type="PROSITE" id="PS50110">
    <property type="entry name" value="RESPONSE_REGULATORY"/>
    <property type="match status" value="1"/>
</dbReference>
<protein>
    <recommendedName>
        <fullName evidence="2">histidine kinase</fullName>
        <ecNumber evidence="2">2.7.13.3</ecNumber>
    </recommendedName>
</protein>
<dbReference type="Pfam" id="PF02518">
    <property type="entry name" value="HATPase_c"/>
    <property type="match status" value="1"/>
</dbReference>
<dbReference type="GO" id="GO:0005524">
    <property type="term" value="F:ATP binding"/>
    <property type="evidence" value="ECO:0007669"/>
    <property type="project" value="UniProtKB-KW"/>
</dbReference>
<feature type="transmembrane region" description="Helical" evidence="7">
    <location>
        <begin position="144"/>
        <end position="162"/>
    </location>
</feature>
<dbReference type="Pfam" id="PF00072">
    <property type="entry name" value="Response_reg"/>
    <property type="match status" value="1"/>
</dbReference>
<evidence type="ECO:0000256" key="7">
    <source>
        <dbReference type="SAM" id="Phobius"/>
    </source>
</evidence>
<dbReference type="InterPro" id="IPR005467">
    <property type="entry name" value="His_kinase_dom"/>
</dbReference>
<evidence type="ECO:0000259" key="9">
    <source>
        <dbReference type="PROSITE" id="PS50110"/>
    </source>
</evidence>
<evidence type="ECO:0000256" key="3">
    <source>
        <dbReference type="ARBA" id="ARBA00022553"/>
    </source>
</evidence>
<dbReference type="PANTHER" id="PTHR43047">
    <property type="entry name" value="TWO-COMPONENT HISTIDINE PROTEIN KINASE"/>
    <property type="match status" value="1"/>
</dbReference>
<feature type="domain" description="Response regulatory" evidence="9">
    <location>
        <begin position="444"/>
        <end position="565"/>
    </location>
</feature>
<dbReference type="AlphaFoldDB" id="A0AAW9Q2C6"/>
<name>A0AAW9Q2C6_9BURK</name>
<dbReference type="CDD" id="cd17546">
    <property type="entry name" value="REC_hyHK_CKI1_RcsC-like"/>
    <property type="match status" value="1"/>
</dbReference>
<dbReference type="CDD" id="cd00082">
    <property type="entry name" value="HisKA"/>
    <property type="match status" value="1"/>
</dbReference>
<feature type="domain" description="Histidine kinase" evidence="8">
    <location>
        <begin position="206"/>
        <end position="422"/>
    </location>
</feature>
<keyword evidence="10" id="KW-0067">ATP-binding</keyword>
<evidence type="ECO:0000259" key="8">
    <source>
        <dbReference type="PROSITE" id="PS50109"/>
    </source>
</evidence>
<evidence type="ECO:0000256" key="4">
    <source>
        <dbReference type="ARBA" id="ARBA00022679"/>
    </source>
</evidence>
<dbReference type="CDD" id="cd16922">
    <property type="entry name" value="HATPase_EvgS-ArcB-TorS-like"/>
    <property type="match status" value="1"/>
</dbReference>
<feature type="transmembrane region" description="Helical" evidence="7">
    <location>
        <begin position="70"/>
        <end position="89"/>
    </location>
</feature>
<dbReference type="PRINTS" id="PR00344">
    <property type="entry name" value="BCTRLSENSOR"/>
</dbReference>
<dbReference type="Pfam" id="PF00512">
    <property type="entry name" value="HisKA"/>
    <property type="match status" value="1"/>
</dbReference>
<keyword evidence="7" id="KW-0812">Transmembrane</keyword>
<dbReference type="PROSITE" id="PS50109">
    <property type="entry name" value="HIS_KIN"/>
    <property type="match status" value="1"/>
</dbReference>
<keyword evidence="7" id="KW-0472">Membrane</keyword>
<dbReference type="InterPro" id="IPR036890">
    <property type="entry name" value="HATPase_C_sf"/>
</dbReference>
<keyword evidence="5" id="KW-0418">Kinase</keyword>
<dbReference type="RefSeq" id="WP_332288931.1">
    <property type="nucleotide sequence ID" value="NZ_JAZIBG010000020.1"/>
</dbReference>
<dbReference type="EMBL" id="JAZIBG010000020">
    <property type="protein sequence ID" value="MEF7613991.1"/>
    <property type="molecule type" value="Genomic_DNA"/>
</dbReference>
<dbReference type="SUPFAM" id="SSF52172">
    <property type="entry name" value="CheY-like"/>
    <property type="match status" value="1"/>
</dbReference>
<dbReference type="InterPro" id="IPR004358">
    <property type="entry name" value="Sig_transdc_His_kin-like_C"/>
</dbReference>
<evidence type="ECO:0000256" key="5">
    <source>
        <dbReference type="ARBA" id="ARBA00022777"/>
    </source>
</evidence>
<dbReference type="GO" id="GO:0000155">
    <property type="term" value="F:phosphorelay sensor kinase activity"/>
    <property type="evidence" value="ECO:0007669"/>
    <property type="project" value="InterPro"/>
</dbReference>
<evidence type="ECO:0000256" key="2">
    <source>
        <dbReference type="ARBA" id="ARBA00012438"/>
    </source>
</evidence>
<keyword evidence="11" id="KW-1185">Reference proteome</keyword>
<dbReference type="Gene3D" id="1.10.287.130">
    <property type="match status" value="1"/>
</dbReference>
<dbReference type="EC" id="2.7.13.3" evidence="2"/>
<dbReference type="SMART" id="SM00387">
    <property type="entry name" value="HATPase_c"/>
    <property type="match status" value="1"/>
</dbReference>
<dbReference type="InterPro" id="IPR003661">
    <property type="entry name" value="HisK_dim/P_dom"/>
</dbReference>
<feature type="transmembrane region" description="Helical" evidence="7">
    <location>
        <begin position="95"/>
        <end position="114"/>
    </location>
</feature>
<comment type="caution">
    <text evidence="10">The sequence shown here is derived from an EMBL/GenBank/DDBJ whole genome shotgun (WGS) entry which is preliminary data.</text>
</comment>
<dbReference type="InterPro" id="IPR036097">
    <property type="entry name" value="HisK_dim/P_sf"/>
</dbReference>
<dbReference type="SMART" id="SM00448">
    <property type="entry name" value="REC"/>
    <property type="match status" value="1"/>
</dbReference>
<dbReference type="SUPFAM" id="SSF55874">
    <property type="entry name" value="ATPase domain of HSP90 chaperone/DNA topoisomerase II/histidine kinase"/>
    <property type="match status" value="1"/>
</dbReference>
<organism evidence="10 11">
    <name type="scientific">Aquincola agrisoli</name>
    <dbReference type="NCBI Taxonomy" id="3119538"/>
    <lineage>
        <taxon>Bacteria</taxon>
        <taxon>Pseudomonadati</taxon>
        <taxon>Pseudomonadota</taxon>
        <taxon>Betaproteobacteria</taxon>
        <taxon>Burkholderiales</taxon>
        <taxon>Sphaerotilaceae</taxon>
        <taxon>Aquincola</taxon>
    </lineage>
</organism>
<keyword evidence="3 6" id="KW-0597">Phosphoprotein</keyword>
<dbReference type="Gene3D" id="3.40.50.2300">
    <property type="match status" value="1"/>
</dbReference>
<proteinExistence type="predicted"/>
<accession>A0AAW9Q2C6</accession>